<dbReference type="InterPro" id="IPR038664">
    <property type="entry name" value="Gar1/Naf1_Cbf5-bd_sf"/>
</dbReference>
<proteinExistence type="predicted"/>
<dbReference type="AlphaFoldDB" id="A0A4P2VAP2"/>
<evidence type="ECO:0000313" key="1">
    <source>
        <dbReference type="EMBL" id="BBE41549.1"/>
    </source>
</evidence>
<dbReference type="OrthoDB" id="60264at2157"/>
<dbReference type="Proteomes" id="UP000509448">
    <property type="component" value="Chromosome"/>
</dbReference>
<name>A0A4P2VAP2_9ARCH</name>
<sequence length="80" mass="8827">MKAVGYVLRRAKSGRIIVKLFVEVQEGITLYDRRGRKIGVVREVFGPVRSPYASLEPRTDRVGGEIGESVYAEVSADEGS</sequence>
<accession>A0A4P2VAP2</accession>
<dbReference type="Gene3D" id="2.40.10.230">
    <property type="entry name" value="Probable tRNA pseudouridine synthase domain"/>
    <property type="match status" value="1"/>
</dbReference>
<gene>
    <name evidence="1" type="ORF">NAS2_0145</name>
</gene>
<dbReference type="EMBL" id="AP018732">
    <property type="protein sequence ID" value="BBE41549.1"/>
    <property type="molecule type" value="Genomic_DNA"/>
</dbReference>
<dbReference type="SUPFAM" id="SSF50447">
    <property type="entry name" value="Translation proteins"/>
    <property type="match status" value="1"/>
</dbReference>
<protein>
    <recommendedName>
        <fullName evidence="3">H/ACA RNA-protein complex protein Gar1</fullName>
    </recommendedName>
</protein>
<keyword evidence="2" id="KW-1185">Reference proteome</keyword>
<organism evidence="1 2">
    <name type="scientific">Conexivisphaera calida</name>
    <dbReference type="NCBI Taxonomy" id="1874277"/>
    <lineage>
        <taxon>Archaea</taxon>
        <taxon>Nitrososphaerota</taxon>
        <taxon>Conexivisphaeria</taxon>
        <taxon>Conexivisphaerales</taxon>
        <taxon>Conexivisphaeraceae</taxon>
        <taxon>Conexivisphaera</taxon>
    </lineage>
</organism>
<reference evidence="1 2" key="1">
    <citation type="journal article" date="2019" name="ISME J.">
        <title>Isolation and characterization of a thermophilic sulfur- and iron-reducing thaumarchaeote from a terrestrial acidic hot spring.</title>
        <authorList>
            <person name="Kato S."/>
            <person name="Itoh T."/>
            <person name="Yuki M."/>
            <person name="Nagamori M."/>
            <person name="Ohnishi M."/>
            <person name="Uematsu K."/>
            <person name="Suzuki K."/>
            <person name="Takashina T."/>
            <person name="Ohkuma M."/>
        </authorList>
    </citation>
    <scope>NUCLEOTIDE SEQUENCE [LARGE SCALE GENOMIC DNA]</scope>
    <source>
        <strain evidence="1 2">NAS-02</strain>
    </source>
</reference>
<dbReference type="KEGG" id="ccai:NAS2_0145"/>
<evidence type="ECO:0008006" key="3">
    <source>
        <dbReference type="Google" id="ProtNLM"/>
    </source>
</evidence>
<dbReference type="GeneID" id="55583965"/>
<dbReference type="RefSeq" id="WP_174447886.1">
    <property type="nucleotide sequence ID" value="NZ_AP018732.1"/>
</dbReference>
<dbReference type="InterPro" id="IPR009000">
    <property type="entry name" value="Transl_B-barrel_sf"/>
</dbReference>
<evidence type="ECO:0000313" key="2">
    <source>
        <dbReference type="Proteomes" id="UP000509448"/>
    </source>
</evidence>